<protein>
    <submittedName>
        <fullName evidence="2">Uncharacterized protein</fullName>
    </submittedName>
</protein>
<feature type="region of interest" description="Disordered" evidence="1">
    <location>
        <begin position="21"/>
        <end position="42"/>
    </location>
</feature>
<dbReference type="EMBL" id="FOYZ01000033">
    <property type="protein sequence ID" value="SFS09723.1"/>
    <property type="molecule type" value="Genomic_DNA"/>
</dbReference>
<evidence type="ECO:0000313" key="2">
    <source>
        <dbReference type="EMBL" id="SFS09723.1"/>
    </source>
</evidence>
<dbReference type="AlphaFoldDB" id="A0A1I6M227"/>
<proteinExistence type="predicted"/>
<dbReference type="STRING" id="37658.SAMN05661086_03750"/>
<dbReference type="Proteomes" id="UP000199659">
    <property type="component" value="Unassembled WGS sequence"/>
</dbReference>
<dbReference type="RefSeq" id="WP_272481975.1">
    <property type="nucleotide sequence ID" value="NZ_FOYZ01000033.1"/>
</dbReference>
<gene>
    <name evidence="2" type="ORF">SAMN05661086_03750</name>
</gene>
<evidence type="ECO:0000256" key="1">
    <source>
        <dbReference type="SAM" id="MobiDB-lite"/>
    </source>
</evidence>
<sequence>MKNQKFDEHIRPSVKKMIEKVKEKSAEVNQKQVEPHEVNNKK</sequence>
<feature type="compositionally biased region" description="Basic and acidic residues" evidence="1">
    <location>
        <begin position="33"/>
        <end position="42"/>
    </location>
</feature>
<name>A0A1I6M227_9FIRM</name>
<organism evidence="2 3">
    <name type="scientific">Anaeromicropila populeti</name>
    <dbReference type="NCBI Taxonomy" id="37658"/>
    <lineage>
        <taxon>Bacteria</taxon>
        <taxon>Bacillati</taxon>
        <taxon>Bacillota</taxon>
        <taxon>Clostridia</taxon>
        <taxon>Lachnospirales</taxon>
        <taxon>Lachnospiraceae</taxon>
        <taxon>Anaeromicropila</taxon>
    </lineage>
</organism>
<accession>A0A1I6M227</accession>
<keyword evidence="3" id="KW-1185">Reference proteome</keyword>
<reference evidence="2 3" key="1">
    <citation type="submission" date="2016-10" db="EMBL/GenBank/DDBJ databases">
        <authorList>
            <person name="de Groot N.N."/>
        </authorList>
    </citation>
    <scope>NUCLEOTIDE SEQUENCE [LARGE SCALE GENOMIC DNA]</scope>
    <source>
        <strain evidence="2 3">743A</strain>
    </source>
</reference>
<evidence type="ECO:0000313" key="3">
    <source>
        <dbReference type="Proteomes" id="UP000199659"/>
    </source>
</evidence>